<dbReference type="CDD" id="cd03398">
    <property type="entry name" value="PAP2_haloperoxidase"/>
    <property type="match status" value="1"/>
</dbReference>
<accession>A0A8J3P300</accession>
<evidence type="ECO:0000313" key="3">
    <source>
        <dbReference type="Proteomes" id="UP000659904"/>
    </source>
</evidence>
<dbReference type="Proteomes" id="UP000659904">
    <property type="component" value="Unassembled WGS sequence"/>
</dbReference>
<comment type="caution">
    <text evidence="2">The sequence shown here is derived from an EMBL/GenBank/DDBJ whole genome shotgun (WGS) entry which is preliminary data.</text>
</comment>
<proteinExistence type="predicted"/>
<dbReference type="SUPFAM" id="SSF48317">
    <property type="entry name" value="Acid phosphatase/Vanadium-dependent haloperoxidase"/>
    <property type="match status" value="1"/>
</dbReference>
<evidence type="ECO:0000259" key="1">
    <source>
        <dbReference type="Pfam" id="PF01569"/>
    </source>
</evidence>
<dbReference type="Gene3D" id="1.10.606.20">
    <property type="match status" value="1"/>
</dbReference>
<keyword evidence="3" id="KW-1185">Reference proteome</keyword>
<dbReference type="Pfam" id="PF01569">
    <property type="entry name" value="PAP2"/>
    <property type="match status" value="1"/>
</dbReference>
<gene>
    <name evidence="2" type="ORF">Cci01nite_47440</name>
</gene>
<dbReference type="InterPro" id="IPR000326">
    <property type="entry name" value="PAP2/HPO"/>
</dbReference>
<reference evidence="2 3" key="1">
    <citation type="submission" date="2021-01" db="EMBL/GenBank/DDBJ databases">
        <title>Whole genome shotgun sequence of Catellatospora citrea NBRC 14495.</title>
        <authorList>
            <person name="Komaki H."/>
            <person name="Tamura T."/>
        </authorList>
    </citation>
    <scope>NUCLEOTIDE SEQUENCE [LARGE SCALE GENOMIC DNA]</scope>
    <source>
        <strain evidence="2 3">NBRC 14495</strain>
    </source>
</reference>
<dbReference type="EMBL" id="BONH01000022">
    <property type="protein sequence ID" value="GIF99650.1"/>
    <property type="molecule type" value="Genomic_DNA"/>
</dbReference>
<dbReference type="InterPro" id="IPR052559">
    <property type="entry name" value="V-haloperoxidase"/>
</dbReference>
<name>A0A8J3P300_9ACTN</name>
<dbReference type="InterPro" id="IPR036938">
    <property type="entry name" value="PAP2/HPO_sf"/>
</dbReference>
<protein>
    <recommendedName>
        <fullName evidence="1">Phosphatidic acid phosphatase type 2/haloperoxidase domain-containing protein</fullName>
    </recommendedName>
</protein>
<dbReference type="PANTHER" id="PTHR34599:SF1">
    <property type="entry name" value="PHOSPHATIDIC ACID PHOSPHATASE TYPE 2_HALOPEROXIDASE DOMAIN-CONTAINING PROTEIN"/>
    <property type="match status" value="1"/>
</dbReference>
<evidence type="ECO:0000313" key="2">
    <source>
        <dbReference type="EMBL" id="GIF99650.1"/>
    </source>
</evidence>
<sequence>MKRLRSRGLLAALTLVTAVVGAGIGPGRAAYAAPPADHTIYWNQVLLRTYREVGGAPGPLARAGAMMHAAMWDAANSARCRPGATANPPLDTCLGKKYLVNVTTVKYTGAPAPVMDTAIDYAAVTVLRALYPARSFDADLATAQQGVGADNNQKEAVYIGQQAAAAMKTARAADGTGDTTPYPDGTVPGAWRNTGSGAAATPQWGGVTPFSLTSGAQFRPQLPLGYPDYAGLLASPGYAAQVNEVKSYGSAASTTRTADQTQLAWFWANDLDGTYKPPGQLFAHTAILAQLRGLSTASNVRLFALVAIAMADAGVASWDAKYRTAVDLWRPESAVRLADTDGNAATEADPAWQPLSATAAGAHFSPPFPAYISGHATFAGAWAGVMQAYLGTDAVTWTATTEDPHALGVTRTFTSISAAATENALSRIYLGVHYRMDADQGLATGASVAAHVYGHELTRWQQYGLYSDLGACTGTGADLVLQGQYEEYKCVVNVNETAMLYVR</sequence>
<organism evidence="2 3">
    <name type="scientific">Catellatospora citrea</name>
    <dbReference type="NCBI Taxonomy" id="53366"/>
    <lineage>
        <taxon>Bacteria</taxon>
        <taxon>Bacillati</taxon>
        <taxon>Actinomycetota</taxon>
        <taxon>Actinomycetes</taxon>
        <taxon>Micromonosporales</taxon>
        <taxon>Micromonosporaceae</taxon>
        <taxon>Catellatospora</taxon>
    </lineage>
</organism>
<dbReference type="PANTHER" id="PTHR34599">
    <property type="entry name" value="PEROXIDASE-RELATED"/>
    <property type="match status" value="1"/>
</dbReference>
<dbReference type="AlphaFoldDB" id="A0A8J3P300"/>
<feature type="domain" description="Phosphatidic acid phosphatase type 2/haloperoxidase" evidence="1">
    <location>
        <begin position="324"/>
        <end position="453"/>
    </location>
</feature>
<dbReference type="RefSeq" id="WP_203831985.1">
    <property type="nucleotide sequence ID" value="NZ_BONH01000022.1"/>
</dbReference>